<evidence type="ECO:0000313" key="2">
    <source>
        <dbReference type="Proteomes" id="UP000805193"/>
    </source>
</evidence>
<dbReference type="EMBL" id="JABSTQ010009304">
    <property type="protein sequence ID" value="KAG0430628.1"/>
    <property type="molecule type" value="Genomic_DNA"/>
</dbReference>
<accession>A0AC60Q9W1</accession>
<gene>
    <name evidence="1" type="ORF">HPB47_022525</name>
</gene>
<keyword evidence="2" id="KW-1185">Reference proteome</keyword>
<reference evidence="1 2" key="1">
    <citation type="journal article" date="2020" name="Cell">
        <title>Large-Scale Comparative Analyses of Tick Genomes Elucidate Their Genetic Diversity and Vector Capacities.</title>
        <authorList>
            <consortium name="Tick Genome and Microbiome Consortium (TIGMIC)"/>
            <person name="Jia N."/>
            <person name="Wang J."/>
            <person name="Shi W."/>
            <person name="Du L."/>
            <person name="Sun Y."/>
            <person name="Zhan W."/>
            <person name="Jiang J.F."/>
            <person name="Wang Q."/>
            <person name="Zhang B."/>
            <person name="Ji P."/>
            <person name="Bell-Sakyi L."/>
            <person name="Cui X.M."/>
            <person name="Yuan T.T."/>
            <person name="Jiang B.G."/>
            <person name="Yang W.F."/>
            <person name="Lam T.T."/>
            <person name="Chang Q.C."/>
            <person name="Ding S.J."/>
            <person name="Wang X.J."/>
            <person name="Zhu J.G."/>
            <person name="Ruan X.D."/>
            <person name="Zhao L."/>
            <person name="Wei J.T."/>
            <person name="Ye R.Z."/>
            <person name="Que T.C."/>
            <person name="Du C.H."/>
            <person name="Zhou Y.H."/>
            <person name="Cheng J.X."/>
            <person name="Dai P.F."/>
            <person name="Guo W.B."/>
            <person name="Han X.H."/>
            <person name="Huang E.J."/>
            <person name="Li L.F."/>
            <person name="Wei W."/>
            <person name="Gao Y.C."/>
            <person name="Liu J.Z."/>
            <person name="Shao H.Z."/>
            <person name="Wang X."/>
            <person name="Wang C.C."/>
            <person name="Yang T.C."/>
            <person name="Huo Q.B."/>
            <person name="Li W."/>
            <person name="Chen H.Y."/>
            <person name="Chen S.E."/>
            <person name="Zhou L.G."/>
            <person name="Ni X.B."/>
            <person name="Tian J.H."/>
            <person name="Sheng Y."/>
            <person name="Liu T."/>
            <person name="Pan Y.S."/>
            <person name="Xia L.Y."/>
            <person name="Li J."/>
            <person name="Zhao F."/>
            <person name="Cao W.C."/>
        </authorList>
    </citation>
    <scope>NUCLEOTIDE SEQUENCE [LARGE SCALE GENOMIC DNA]</scope>
    <source>
        <strain evidence="1">Iper-2018</strain>
    </source>
</reference>
<organism evidence="1 2">
    <name type="scientific">Ixodes persulcatus</name>
    <name type="common">Taiga tick</name>
    <dbReference type="NCBI Taxonomy" id="34615"/>
    <lineage>
        <taxon>Eukaryota</taxon>
        <taxon>Metazoa</taxon>
        <taxon>Ecdysozoa</taxon>
        <taxon>Arthropoda</taxon>
        <taxon>Chelicerata</taxon>
        <taxon>Arachnida</taxon>
        <taxon>Acari</taxon>
        <taxon>Parasitiformes</taxon>
        <taxon>Ixodida</taxon>
        <taxon>Ixodoidea</taxon>
        <taxon>Ixodidae</taxon>
        <taxon>Ixodinae</taxon>
        <taxon>Ixodes</taxon>
    </lineage>
</organism>
<comment type="caution">
    <text evidence="1">The sequence shown here is derived from an EMBL/GenBank/DDBJ whole genome shotgun (WGS) entry which is preliminary data.</text>
</comment>
<dbReference type="Proteomes" id="UP000805193">
    <property type="component" value="Unassembled WGS sequence"/>
</dbReference>
<evidence type="ECO:0000313" key="1">
    <source>
        <dbReference type="EMBL" id="KAG0430628.1"/>
    </source>
</evidence>
<name>A0AC60Q9W1_IXOPE</name>
<sequence length="369" mass="41746">MYATAVTGANAADEPAFRPQKALVLTKFSRYEFEKRRHAHLTEEQLVKDLEARGSDYNSLVHHHKIHTKNRELVVNTLRENGIETRLVDRFDYTDSNIDWADVIITTGGDGTFLMAASKIHSRDKPVIGINSDPSRWMWRQRLRVTLKGEHAFDAPVELHDQQLQYPEYRFLDCWQEQHRKPQDEACPPGHASHLLPVRSLNEVFVGESLSSRVSYYELSIDGSPRVKLKSSGLTVCSGTGSTSWSFNINKVTPQCVQRILDIVSAETGVDIPARGTQLIDRITTKFNNSLIFDPSKCLMAYTIRDPVVFGTDFSSKPRGFAKRIEVKSRMFDACLVIDGGLSFIFNDGATAVFEIFEEDALRTVQFVD</sequence>
<proteinExistence type="predicted"/>
<protein>
    <submittedName>
        <fullName evidence="1">Uncharacterized protein</fullName>
    </submittedName>
</protein>